<sequence length="1045" mass="115645">MTTDAREPALATRHPWFLELYAELLRDPSAAAPQIAVRLAAADPTDPIEAALSLYLAALAGDLTLLRSTKAAALRAAITTRLERELSPNQNQTTDTWVVALWAAALRETNHLARDESTTRLVGRVKNHVYANHVRLGALMSSSDKATLTFDVLLAAVPFGLFDCEDLVLVDAVRTLTAPERLASATAADRQLLAWYYAEQGSYAKSRKLLADVPAPIVALRLKALGQLEARFIRHAPDGNGNRYEPLLEERFPKLITDADEVIVRAQASPLSADEPLELIVGATAIAGSFKGDCWEFILPRTPAGSLVEYGIRFTEHPEVAQGPFVYETLRRRQRGSAPVRVTVSDGRLDITPGVGDTTTFPLQLGVATLTDISWLEARDGAIREISATLTHPPCGWYGFGERYNALNQAGNRVDQFLYNQYKEQGLRTYMPMPVGYTDAGFGLHLATDSYSWFDLGIAGETRLGVEAGHLTIDLLTGPVAAQVSQFMALTGDPEPVPAWALGPWMSSNNWDSEAEVRKQVALTLEHQIPATVLVIEAWSDEATFYIFNDAQYAEKPGAEAFTCADFSFPEWGRWPDPKGLAAHLHDNDLRLILWQIPIIKQSPALKHLQKRNDENHFFAEGFGVKHPDGTPLRLPEGWFKDSLLLDFTNPAGRDWWFSKRQYLIDELGVDGFKTDGGEMVWGKDLAFADGRTGLEHRNAYPRDYISAYYRFAQQNGGICFSRAGYTGAQTFPAHWAGDERSTWDAFKRSILAGLSAGMSGVIFWGWDLGGFSGEVPSAELYVRSAAMACFCPIMQYHAESKAEFNQDRTPWNIAERSGDARALTGYRYFANLRMSLMPYLQREAAWCVAEKQPLLRAMLLDFEDDHRAIGLWDQYLFGRDLLVAPIIREGETAREVYLPKGRWWHLFQNRWYDGGQTHQVASPLEEIPVFLRQGAALPLAFHHEARLGASMPADIDAPGIAVLLIAGLEPGAGLRHDGLEIAVSDGVVRVTSQRTRPIKLVFANPPAGLELNGMLQPASTLELTGTELTMFDLPAVRSPQQPAT</sequence>
<dbReference type="GO" id="GO:0005975">
    <property type="term" value="P:carbohydrate metabolic process"/>
    <property type="evidence" value="ECO:0007669"/>
    <property type="project" value="InterPro"/>
</dbReference>
<dbReference type="InterPro" id="IPR000322">
    <property type="entry name" value="Glyco_hydro_31_TIM"/>
</dbReference>
<name>A0A1E5XSP1_9HYPH</name>
<dbReference type="RefSeq" id="WP_069909173.1">
    <property type="nucleotide sequence ID" value="NZ_LAJE02000151.1"/>
</dbReference>
<keyword evidence="2" id="KW-0326">Glycosidase</keyword>
<evidence type="ECO:0000259" key="3">
    <source>
        <dbReference type="Pfam" id="PF01055"/>
    </source>
</evidence>
<dbReference type="InterPro" id="IPR051816">
    <property type="entry name" value="Glycosyl_Hydrolase_31"/>
</dbReference>
<comment type="similarity">
    <text evidence="1 2">Belongs to the glycosyl hydrolase 31 family.</text>
</comment>
<dbReference type="InterPro" id="IPR048395">
    <property type="entry name" value="Glyco_hydro_31_C"/>
</dbReference>
<evidence type="ECO:0000313" key="6">
    <source>
        <dbReference type="Proteomes" id="UP000095463"/>
    </source>
</evidence>
<dbReference type="Pfam" id="PF21365">
    <property type="entry name" value="Glyco_hydro_31_3rd"/>
    <property type="match status" value="1"/>
</dbReference>
<dbReference type="Gene3D" id="3.20.20.80">
    <property type="entry name" value="Glycosidases"/>
    <property type="match status" value="1"/>
</dbReference>
<comment type="caution">
    <text evidence="5">The sequence shown here is derived from an EMBL/GenBank/DDBJ whole genome shotgun (WGS) entry which is preliminary data.</text>
</comment>
<dbReference type="EMBL" id="LAJE02000151">
    <property type="protein sequence ID" value="OEO31631.1"/>
    <property type="molecule type" value="Genomic_DNA"/>
</dbReference>
<dbReference type="InterPro" id="IPR013780">
    <property type="entry name" value="Glyco_hydro_b"/>
</dbReference>
<dbReference type="InterPro" id="IPR013783">
    <property type="entry name" value="Ig-like_fold"/>
</dbReference>
<accession>A0A1E5XSP1</accession>
<reference evidence="5 6" key="1">
    <citation type="journal article" date="2015" name="Genome Announc.">
        <title>Genome Assemblies of Three Soil-Associated Devosia species: D. insulae, D. limi, and D. soli.</title>
        <authorList>
            <person name="Hassan Y.I."/>
            <person name="Lepp D."/>
            <person name="Zhou T."/>
        </authorList>
    </citation>
    <scope>NUCLEOTIDE SEQUENCE [LARGE SCALE GENOMIC DNA]</scope>
    <source>
        <strain evidence="5 6">DS-56</strain>
    </source>
</reference>
<dbReference type="Pfam" id="PF01055">
    <property type="entry name" value="Glyco_hydro_31_2nd"/>
    <property type="match status" value="1"/>
</dbReference>
<evidence type="ECO:0000259" key="4">
    <source>
        <dbReference type="Pfam" id="PF21365"/>
    </source>
</evidence>
<evidence type="ECO:0000313" key="5">
    <source>
        <dbReference type="EMBL" id="OEO31631.1"/>
    </source>
</evidence>
<evidence type="ECO:0000256" key="2">
    <source>
        <dbReference type="RuleBase" id="RU361185"/>
    </source>
</evidence>
<dbReference type="Gene3D" id="2.60.40.1180">
    <property type="entry name" value="Golgi alpha-mannosidase II"/>
    <property type="match status" value="1"/>
</dbReference>
<dbReference type="SUPFAM" id="SSF74650">
    <property type="entry name" value="Galactose mutarotase-like"/>
    <property type="match status" value="1"/>
</dbReference>
<dbReference type="SUPFAM" id="SSF51445">
    <property type="entry name" value="(Trans)glycosidases"/>
    <property type="match status" value="1"/>
</dbReference>
<evidence type="ECO:0000256" key="1">
    <source>
        <dbReference type="ARBA" id="ARBA00007806"/>
    </source>
</evidence>
<evidence type="ECO:0008006" key="7">
    <source>
        <dbReference type="Google" id="ProtNLM"/>
    </source>
</evidence>
<dbReference type="OrthoDB" id="176168at2"/>
<keyword evidence="6" id="KW-1185">Reference proteome</keyword>
<feature type="domain" description="Glycoside hydrolase family 31 TIM barrel" evidence="3">
    <location>
        <begin position="496"/>
        <end position="841"/>
    </location>
</feature>
<keyword evidence="2" id="KW-0378">Hydrolase</keyword>
<dbReference type="AlphaFoldDB" id="A0A1E5XSP1"/>
<dbReference type="Proteomes" id="UP000095463">
    <property type="component" value="Unassembled WGS sequence"/>
</dbReference>
<dbReference type="GO" id="GO:0004553">
    <property type="term" value="F:hydrolase activity, hydrolyzing O-glycosyl compounds"/>
    <property type="evidence" value="ECO:0007669"/>
    <property type="project" value="InterPro"/>
</dbReference>
<dbReference type="CDD" id="cd14752">
    <property type="entry name" value="GH31_N"/>
    <property type="match status" value="1"/>
</dbReference>
<dbReference type="PANTHER" id="PTHR43863:SF2">
    <property type="entry name" value="MALTASE-GLUCOAMYLASE"/>
    <property type="match status" value="1"/>
</dbReference>
<dbReference type="InterPro" id="IPR011013">
    <property type="entry name" value="Gal_mutarotase_sf_dom"/>
</dbReference>
<dbReference type="GO" id="GO:0030246">
    <property type="term" value="F:carbohydrate binding"/>
    <property type="evidence" value="ECO:0007669"/>
    <property type="project" value="InterPro"/>
</dbReference>
<dbReference type="InterPro" id="IPR017853">
    <property type="entry name" value="GH"/>
</dbReference>
<dbReference type="SUPFAM" id="SSF51011">
    <property type="entry name" value="Glycosyl hydrolase domain"/>
    <property type="match status" value="1"/>
</dbReference>
<protein>
    <recommendedName>
        <fullName evidence="7">Glycoside hydrolase family 31 N-terminal domain-containing protein</fullName>
    </recommendedName>
</protein>
<dbReference type="Gene3D" id="2.60.40.10">
    <property type="entry name" value="Immunoglobulins"/>
    <property type="match status" value="1"/>
</dbReference>
<dbReference type="CDD" id="cd06597">
    <property type="entry name" value="GH31_transferase_CtsY"/>
    <property type="match status" value="1"/>
</dbReference>
<feature type="domain" description="Glycosyl hydrolase family 31 C-terminal" evidence="4">
    <location>
        <begin position="853"/>
        <end position="937"/>
    </location>
</feature>
<proteinExistence type="inferred from homology"/>
<dbReference type="PANTHER" id="PTHR43863">
    <property type="entry name" value="HYDROLASE, PUTATIVE (AFU_ORTHOLOGUE AFUA_1G03140)-RELATED"/>
    <property type="match status" value="1"/>
</dbReference>
<dbReference type="Gene3D" id="2.60.40.1760">
    <property type="entry name" value="glycosyl hydrolase (family 31)"/>
    <property type="match status" value="1"/>
</dbReference>
<gene>
    <name evidence="5" type="ORF">VW23_015195</name>
</gene>
<organism evidence="5 6">
    <name type="scientific">Devosia insulae DS-56</name>
    <dbReference type="NCBI Taxonomy" id="1116389"/>
    <lineage>
        <taxon>Bacteria</taxon>
        <taxon>Pseudomonadati</taxon>
        <taxon>Pseudomonadota</taxon>
        <taxon>Alphaproteobacteria</taxon>
        <taxon>Hyphomicrobiales</taxon>
        <taxon>Devosiaceae</taxon>
        <taxon>Devosia</taxon>
    </lineage>
</organism>